<comment type="caution">
    <text evidence="2">The sequence shown here is derived from an EMBL/GenBank/DDBJ whole genome shotgun (WGS) entry which is preliminary data.</text>
</comment>
<name>A0A286UIJ2_9AGAM</name>
<dbReference type="InParanoid" id="A0A286UIJ2"/>
<sequence length="182" mass="19916">MSVQALRSPSSSGSSEMSLATPIDTTSYSDVSDVSERLVRFDERCVLIPEPSSKYYKSGRHPPRIVTNTLDFSLPIPTTLPWRWPGATQKGKEPNNTGSQQESNTVTKQVSKSHEAQHVVLKVPYPIFRRKSTSSVPSTSALPRQPLFASCKYGSSETEAIYLPTPSFTGTGAGDYPFTTVL</sequence>
<dbReference type="EMBL" id="NBII01000004">
    <property type="protein sequence ID" value="PAV19397.1"/>
    <property type="molecule type" value="Genomic_DNA"/>
</dbReference>
<protein>
    <submittedName>
        <fullName evidence="2">Uncharacterized protein</fullName>
    </submittedName>
</protein>
<feature type="region of interest" description="Disordered" evidence="1">
    <location>
        <begin position="1"/>
        <end position="27"/>
    </location>
</feature>
<evidence type="ECO:0000313" key="3">
    <source>
        <dbReference type="Proteomes" id="UP000217199"/>
    </source>
</evidence>
<accession>A0A286UIJ2</accession>
<evidence type="ECO:0000256" key="1">
    <source>
        <dbReference type="SAM" id="MobiDB-lite"/>
    </source>
</evidence>
<feature type="compositionally biased region" description="Polar residues" evidence="1">
    <location>
        <begin position="94"/>
        <end position="110"/>
    </location>
</feature>
<feature type="region of interest" description="Disordered" evidence="1">
    <location>
        <begin position="81"/>
        <end position="114"/>
    </location>
</feature>
<keyword evidence="3" id="KW-1185">Reference proteome</keyword>
<evidence type="ECO:0000313" key="2">
    <source>
        <dbReference type="EMBL" id="PAV19397.1"/>
    </source>
</evidence>
<organism evidence="2 3">
    <name type="scientific">Pyrrhoderma noxium</name>
    <dbReference type="NCBI Taxonomy" id="2282107"/>
    <lineage>
        <taxon>Eukaryota</taxon>
        <taxon>Fungi</taxon>
        <taxon>Dikarya</taxon>
        <taxon>Basidiomycota</taxon>
        <taxon>Agaricomycotina</taxon>
        <taxon>Agaricomycetes</taxon>
        <taxon>Hymenochaetales</taxon>
        <taxon>Hymenochaetaceae</taxon>
        <taxon>Pyrrhoderma</taxon>
    </lineage>
</organism>
<dbReference type="OrthoDB" id="3269282at2759"/>
<proteinExistence type="predicted"/>
<feature type="compositionally biased region" description="Low complexity" evidence="1">
    <location>
        <begin position="8"/>
        <end position="27"/>
    </location>
</feature>
<dbReference type="Proteomes" id="UP000217199">
    <property type="component" value="Unassembled WGS sequence"/>
</dbReference>
<reference evidence="2 3" key="1">
    <citation type="journal article" date="2017" name="Mol. Ecol.">
        <title>Comparative and population genomic landscape of Phellinus noxius: A hypervariable fungus causing root rot in trees.</title>
        <authorList>
            <person name="Chung C.L."/>
            <person name="Lee T.J."/>
            <person name="Akiba M."/>
            <person name="Lee H.H."/>
            <person name="Kuo T.H."/>
            <person name="Liu D."/>
            <person name="Ke H.M."/>
            <person name="Yokoi T."/>
            <person name="Roa M.B."/>
            <person name="Lu M.J."/>
            <person name="Chang Y.Y."/>
            <person name="Ann P.J."/>
            <person name="Tsai J.N."/>
            <person name="Chen C.Y."/>
            <person name="Tzean S.S."/>
            <person name="Ota Y."/>
            <person name="Hattori T."/>
            <person name="Sahashi N."/>
            <person name="Liou R.F."/>
            <person name="Kikuchi T."/>
            <person name="Tsai I.J."/>
        </authorList>
    </citation>
    <scope>NUCLEOTIDE SEQUENCE [LARGE SCALE GENOMIC DNA]</scope>
    <source>
        <strain evidence="2 3">FFPRI411160</strain>
    </source>
</reference>
<dbReference type="AlphaFoldDB" id="A0A286UIJ2"/>
<gene>
    <name evidence="2" type="ORF">PNOK_0433100</name>
</gene>